<keyword evidence="4" id="KW-1185">Reference proteome</keyword>
<evidence type="ECO:0000256" key="1">
    <source>
        <dbReference type="SAM" id="Phobius"/>
    </source>
</evidence>
<dbReference type="InterPro" id="IPR029045">
    <property type="entry name" value="ClpP/crotonase-like_dom_sf"/>
</dbReference>
<sequence length="539" mass="58293">MAKVKVPRRTRMVRWLIVLFSATLLLSGVFLGGVYFYGRHTPIIPTEKFDLVFKTLSKKYYDQTFRGYNWKAVGQTFRAKVPKEDPNDTALTDILNNQLFPLLETSHLEYVPAWLAKPSQQSGQVRLGIILPELREMAGLILIDAKPPTKAVLLHVESGSFLDKQGIRPGLPIDIDVSAASELTSSVTHRVSITYNASMPDGTARKLNTEVPVGSPDAPLPYTDKAKQQIIVSRLDDASIDALQNLFNDPSVAHYTVAYLPCGLTTSIALPGKPSSVINVVKDSPADQAGIEPGSSIVALKTGLLALNKAHVSLEALLPSGIKKTLDTTYEGDLQSVSKPFSEERSALMDGPVLILRFNQFNDDNARWLDRQLRQHQPSAIVLDLRYNSGGGQVAMQKILAEFLPSGTPIATLKNATEQTRLLVPPGAQPLESRLVVLIGPASSSAAEVTASVLKHYSRAKLVGLPTAGDVMSASSLTFRDGSILQIPVATVLDPSGVNLERVGVTPDIIQQNTLADIRRGRDAPLECAKSLLAGTTCP</sequence>
<gene>
    <name evidence="3" type="ORF">GCM10010981_40400</name>
</gene>
<dbReference type="CDD" id="cd07562">
    <property type="entry name" value="Peptidase_S41_TRI"/>
    <property type="match status" value="1"/>
</dbReference>
<keyword evidence="1" id="KW-0812">Transmembrane</keyword>
<dbReference type="RefSeq" id="WP_188797134.1">
    <property type="nucleotide sequence ID" value="NZ_BMJA01000004.1"/>
</dbReference>
<dbReference type="SUPFAM" id="SSF52096">
    <property type="entry name" value="ClpP/crotonase"/>
    <property type="match status" value="1"/>
</dbReference>
<evidence type="ECO:0000313" key="4">
    <source>
        <dbReference type="Proteomes" id="UP000620046"/>
    </source>
</evidence>
<dbReference type="InterPro" id="IPR028204">
    <property type="entry name" value="Tricorn_C1"/>
</dbReference>
<dbReference type="Proteomes" id="UP000620046">
    <property type="component" value="Unassembled WGS sequence"/>
</dbReference>
<protein>
    <recommendedName>
        <fullName evidence="2">Tail specific protease domain-containing protein</fullName>
    </recommendedName>
</protein>
<evidence type="ECO:0000259" key="2">
    <source>
        <dbReference type="SMART" id="SM00245"/>
    </source>
</evidence>
<feature type="domain" description="Tail specific protease" evidence="2">
    <location>
        <begin position="318"/>
        <end position="512"/>
    </location>
</feature>
<proteinExistence type="predicted"/>
<dbReference type="InterPro" id="IPR005151">
    <property type="entry name" value="Tail-specific_protease"/>
</dbReference>
<organism evidence="3 4">
    <name type="scientific">Dyella nitratireducens</name>
    <dbReference type="NCBI Taxonomy" id="1849580"/>
    <lineage>
        <taxon>Bacteria</taxon>
        <taxon>Pseudomonadati</taxon>
        <taxon>Pseudomonadota</taxon>
        <taxon>Gammaproteobacteria</taxon>
        <taxon>Lysobacterales</taxon>
        <taxon>Rhodanobacteraceae</taxon>
        <taxon>Dyella</taxon>
    </lineage>
</organism>
<dbReference type="SMART" id="SM00245">
    <property type="entry name" value="TSPc"/>
    <property type="match status" value="1"/>
</dbReference>
<reference evidence="4" key="1">
    <citation type="journal article" date="2019" name="Int. J. Syst. Evol. Microbiol.">
        <title>The Global Catalogue of Microorganisms (GCM) 10K type strain sequencing project: providing services to taxonomists for standard genome sequencing and annotation.</title>
        <authorList>
            <consortium name="The Broad Institute Genomics Platform"/>
            <consortium name="The Broad Institute Genome Sequencing Center for Infectious Disease"/>
            <person name="Wu L."/>
            <person name="Ma J."/>
        </authorList>
    </citation>
    <scope>NUCLEOTIDE SEQUENCE [LARGE SCALE GENOMIC DNA]</scope>
    <source>
        <strain evidence="4">CGMCC 1.15439</strain>
    </source>
</reference>
<comment type="caution">
    <text evidence="3">The sequence shown here is derived from an EMBL/GenBank/DDBJ whole genome shotgun (WGS) entry which is preliminary data.</text>
</comment>
<dbReference type="Pfam" id="PF14684">
    <property type="entry name" value="Tricorn_C1"/>
    <property type="match status" value="1"/>
</dbReference>
<accession>A0ABQ1GNM0</accession>
<name>A0ABQ1GNM0_9GAMM</name>
<keyword evidence="1" id="KW-1133">Transmembrane helix</keyword>
<keyword evidence="1" id="KW-0472">Membrane</keyword>
<dbReference type="PANTHER" id="PTHR32060">
    <property type="entry name" value="TAIL-SPECIFIC PROTEASE"/>
    <property type="match status" value="1"/>
</dbReference>
<feature type="transmembrane region" description="Helical" evidence="1">
    <location>
        <begin position="12"/>
        <end position="38"/>
    </location>
</feature>
<dbReference type="Gene3D" id="3.90.226.10">
    <property type="entry name" value="2-enoyl-CoA Hydratase, Chain A, domain 1"/>
    <property type="match status" value="1"/>
</dbReference>
<dbReference type="Gene3D" id="3.30.750.44">
    <property type="match status" value="1"/>
</dbReference>
<evidence type="ECO:0000313" key="3">
    <source>
        <dbReference type="EMBL" id="GGA47128.1"/>
    </source>
</evidence>
<dbReference type="EMBL" id="BMJA01000004">
    <property type="protein sequence ID" value="GGA47128.1"/>
    <property type="molecule type" value="Genomic_DNA"/>
</dbReference>
<dbReference type="PANTHER" id="PTHR32060:SF30">
    <property type="entry name" value="CARBOXY-TERMINAL PROCESSING PROTEASE CTPA"/>
    <property type="match status" value="1"/>
</dbReference>
<dbReference type="Pfam" id="PF03572">
    <property type="entry name" value="Peptidase_S41"/>
    <property type="match status" value="1"/>
</dbReference>